<feature type="domain" description="DUF6535" evidence="3">
    <location>
        <begin position="84"/>
        <end position="262"/>
    </location>
</feature>
<dbReference type="InterPro" id="IPR045338">
    <property type="entry name" value="DUF6535"/>
</dbReference>
<feature type="transmembrane region" description="Helical" evidence="2">
    <location>
        <begin position="306"/>
        <end position="326"/>
    </location>
</feature>
<feature type="transmembrane region" description="Helical" evidence="2">
    <location>
        <begin position="241"/>
        <end position="263"/>
    </location>
</feature>
<feature type="compositionally biased region" description="Basic and acidic residues" evidence="1">
    <location>
        <begin position="1"/>
        <end position="13"/>
    </location>
</feature>
<keyword evidence="5" id="KW-1185">Reference proteome</keyword>
<feature type="region of interest" description="Disordered" evidence="1">
    <location>
        <begin position="1"/>
        <end position="29"/>
    </location>
</feature>
<feature type="compositionally biased region" description="Polar residues" evidence="1">
    <location>
        <begin position="16"/>
        <end position="26"/>
    </location>
</feature>
<evidence type="ECO:0000259" key="3">
    <source>
        <dbReference type="Pfam" id="PF20153"/>
    </source>
</evidence>
<feature type="transmembrane region" description="Helical" evidence="2">
    <location>
        <begin position="269"/>
        <end position="294"/>
    </location>
</feature>
<sequence length="791" mass="88182">MYPKQDRTPHDVEATNVESGHVSGQSDEVKVNGIRKTSVEYWVAKAEDVKDFIIGPNRSHFSTDASGDPHEDSNAYTSPNEKLWSMYNEEAAAYDKSLVEYLAGDMNALVTFAGLFSAAVTAFIIESYKALDQDSGDVTNLYLRRISLQLAAMTNASVTSLPPLDPPPFAPSHSAVLVNRLWVSSLVISLACALGALLVQSWTRRYTDLVTSAKGGADARAHVHAFLREGIARCGLGPLTVGLPAFMHVALFLFFAGLIEFFLPINAQVAHVTAGLVAVWAAAYLVFTLIVFKIHNAPFITPVTPVIRLILIFPIFAGVSIMRILISTLNAVPRMLHMDKFTNMTETEWLRISATLGRYRKFIDGDVFDKNHFTPERRYRAIRWLMKHIVHYDGFCRLFDILANLATTVDASQQTMTFDAIFCLSNHSHIFGHGIGSHIAHLLHYSADLEETSRKEQYVLSSTSLVCVLAMHSNRVERLKHADTRPRSTVWLELCQSRLLGALGKLGKDHNPAVALAARSTGIMLVCRTIQDLFHRVSSQDVTVFAPPDWTFWQVIAALGMDRQESDATVNLVEELAEFSVIFQLFPQPNKEDLDSISKAHITYSNPNPTAGRRIEAIIENGQMPLTGKRLLYECSLEALNRFLEDIASRHTMVNTRLRETLRVALEAWDSDYQSEVDERRVDHGHPQNSLSGSISPIISVSAAPIGSLLTPGADRKTQQSFIANLQKIFNRQSFYDTNDTVAASEIFGWLSDMENLLDNLFDTLDQDFAQEGRTALDRFRIAKAETEVPH</sequence>
<dbReference type="EMBL" id="OZ037952">
    <property type="protein sequence ID" value="CAL1717175.1"/>
    <property type="molecule type" value="Genomic_DNA"/>
</dbReference>
<proteinExistence type="predicted"/>
<gene>
    <name evidence="4" type="ORF">GFSPODELE1_LOCUS11079</name>
</gene>
<protein>
    <recommendedName>
        <fullName evidence="3">DUF6535 domain-containing protein</fullName>
    </recommendedName>
</protein>
<keyword evidence="2" id="KW-0812">Transmembrane</keyword>
<name>A0ABP1EBB8_9APHY</name>
<accession>A0ABP1EBB8</accession>
<evidence type="ECO:0000256" key="2">
    <source>
        <dbReference type="SAM" id="Phobius"/>
    </source>
</evidence>
<keyword evidence="2" id="KW-1133">Transmembrane helix</keyword>
<dbReference type="Pfam" id="PF20153">
    <property type="entry name" value="DUF6535"/>
    <property type="match status" value="1"/>
</dbReference>
<reference evidence="5" key="1">
    <citation type="submission" date="2024-04" db="EMBL/GenBank/DDBJ databases">
        <authorList>
            <person name="Shaw F."/>
            <person name="Minotto A."/>
        </authorList>
    </citation>
    <scope>NUCLEOTIDE SEQUENCE [LARGE SCALE GENOMIC DNA]</scope>
</reference>
<organism evidence="4 5">
    <name type="scientific">Somion occarium</name>
    <dbReference type="NCBI Taxonomy" id="3059160"/>
    <lineage>
        <taxon>Eukaryota</taxon>
        <taxon>Fungi</taxon>
        <taxon>Dikarya</taxon>
        <taxon>Basidiomycota</taxon>
        <taxon>Agaricomycotina</taxon>
        <taxon>Agaricomycetes</taxon>
        <taxon>Polyporales</taxon>
        <taxon>Cerrenaceae</taxon>
        <taxon>Somion</taxon>
    </lineage>
</organism>
<feature type="transmembrane region" description="Helical" evidence="2">
    <location>
        <begin position="181"/>
        <end position="199"/>
    </location>
</feature>
<evidence type="ECO:0000313" key="4">
    <source>
        <dbReference type="EMBL" id="CAL1717175.1"/>
    </source>
</evidence>
<feature type="transmembrane region" description="Helical" evidence="2">
    <location>
        <begin position="106"/>
        <end position="125"/>
    </location>
</feature>
<dbReference type="Proteomes" id="UP001497453">
    <property type="component" value="Chromosome 9"/>
</dbReference>
<keyword evidence="2" id="KW-0472">Membrane</keyword>
<evidence type="ECO:0000313" key="5">
    <source>
        <dbReference type="Proteomes" id="UP001497453"/>
    </source>
</evidence>
<evidence type="ECO:0000256" key="1">
    <source>
        <dbReference type="SAM" id="MobiDB-lite"/>
    </source>
</evidence>